<dbReference type="Proteomes" id="UP001054945">
    <property type="component" value="Unassembled WGS sequence"/>
</dbReference>
<protein>
    <submittedName>
        <fullName evidence="8">U36-Nephitoxin-Nsp1a_1</fullName>
    </submittedName>
</protein>
<dbReference type="AlphaFoldDB" id="A0AAV4UPK2"/>
<dbReference type="InterPro" id="IPR000716">
    <property type="entry name" value="Thyroglobulin_1"/>
</dbReference>
<keyword evidence="3" id="KW-0677">Repeat</keyword>
<comment type="caution">
    <text evidence="8">The sequence shown here is derived from an EMBL/GenBank/DDBJ whole genome shotgun (WGS) entry which is preliminary data.</text>
</comment>
<gene>
    <name evidence="8" type="ORF">CEXT_717561</name>
</gene>
<reference evidence="8 9" key="1">
    <citation type="submission" date="2021-06" db="EMBL/GenBank/DDBJ databases">
        <title>Caerostris extrusa draft genome.</title>
        <authorList>
            <person name="Kono N."/>
            <person name="Arakawa K."/>
        </authorList>
    </citation>
    <scope>NUCLEOTIDE SEQUENCE [LARGE SCALE GENOMIC DNA]</scope>
</reference>
<accession>A0AAV4UPK2</accession>
<dbReference type="PANTHER" id="PTHR12352:SF3">
    <property type="entry name" value="NIDOGEN-2"/>
    <property type="match status" value="1"/>
</dbReference>
<keyword evidence="6" id="KW-1133">Transmembrane helix</keyword>
<dbReference type="Pfam" id="PF00086">
    <property type="entry name" value="Thyroglobulin_1"/>
    <property type="match status" value="2"/>
</dbReference>
<feature type="disulfide bond" evidence="5">
    <location>
        <begin position="154"/>
        <end position="161"/>
    </location>
</feature>
<feature type="transmembrane region" description="Helical" evidence="6">
    <location>
        <begin position="34"/>
        <end position="57"/>
    </location>
</feature>
<dbReference type="InterPro" id="IPR051950">
    <property type="entry name" value="Dev_reg/Prot_inhib"/>
</dbReference>
<evidence type="ECO:0000256" key="2">
    <source>
        <dbReference type="ARBA" id="ARBA00022525"/>
    </source>
</evidence>
<evidence type="ECO:0000259" key="7">
    <source>
        <dbReference type="PROSITE" id="PS51162"/>
    </source>
</evidence>
<dbReference type="InterPro" id="IPR036857">
    <property type="entry name" value="Thyroglobulin_1_sf"/>
</dbReference>
<evidence type="ECO:0000256" key="4">
    <source>
        <dbReference type="ARBA" id="ARBA00023157"/>
    </source>
</evidence>
<name>A0AAV4UPK2_CAEEX</name>
<dbReference type="SUPFAM" id="SSF57610">
    <property type="entry name" value="Thyroglobulin type-1 domain"/>
    <property type="match status" value="2"/>
</dbReference>
<dbReference type="Gene3D" id="4.10.800.10">
    <property type="entry name" value="Thyroglobulin type-1"/>
    <property type="match status" value="2"/>
</dbReference>
<evidence type="ECO:0000256" key="1">
    <source>
        <dbReference type="ARBA" id="ARBA00004613"/>
    </source>
</evidence>
<comment type="caution">
    <text evidence="5">Lacks conserved residue(s) required for the propagation of feature annotation.</text>
</comment>
<dbReference type="SMART" id="SM00211">
    <property type="entry name" value="TY"/>
    <property type="match status" value="2"/>
</dbReference>
<evidence type="ECO:0000256" key="6">
    <source>
        <dbReference type="SAM" id="Phobius"/>
    </source>
</evidence>
<organism evidence="8 9">
    <name type="scientific">Caerostris extrusa</name>
    <name type="common">Bark spider</name>
    <name type="synonym">Caerostris bankana</name>
    <dbReference type="NCBI Taxonomy" id="172846"/>
    <lineage>
        <taxon>Eukaryota</taxon>
        <taxon>Metazoa</taxon>
        <taxon>Ecdysozoa</taxon>
        <taxon>Arthropoda</taxon>
        <taxon>Chelicerata</taxon>
        <taxon>Arachnida</taxon>
        <taxon>Araneae</taxon>
        <taxon>Araneomorphae</taxon>
        <taxon>Entelegynae</taxon>
        <taxon>Araneoidea</taxon>
        <taxon>Araneidae</taxon>
        <taxon>Caerostris</taxon>
    </lineage>
</organism>
<proteinExistence type="predicted"/>
<comment type="subcellular location">
    <subcellularLocation>
        <location evidence="1">Secreted</location>
    </subcellularLocation>
</comment>
<keyword evidence="9" id="KW-1185">Reference proteome</keyword>
<keyword evidence="2" id="KW-0964">Secreted</keyword>
<evidence type="ECO:0000256" key="3">
    <source>
        <dbReference type="ARBA" id="ARBA00022737"/>
    </source>
</evidence>
<dbReference type="GO" id="GO:0005615">
    <property type="term" value="C:extracellular space"/>
    <property type="evidence" value="ECO:0007669"/>
    <property type="project" value="TreeGrafter"/>
</dbReference>
<dbReference type="CDD" id="cd00191">
    <property type="entry name" value="TY"/>
    <property type="match status" value="1"/>
</dbReference>
<feature type="domain" description="Thyroglobulin type-1" evidence="7">
    <location>
        <begin position="57"/>
        <end position="110"/>
    </location>
</feature>
<keyword evidence="6" id="KW-0472">Membrane</keyword>
<dbReference type="EMBL" id="BPLR01013253">
    <property type="protein sequence ID" value="GIY59902.1"/>
    <property type="molecule type" value="Genomic_DNA"/>
</dbReference>
<dbReference type="PANTHER" id="PTHR12352">
    <property type="entry name" value="SECRETED MODULAR CALCIUM-BINDING PROTEIN"/>
    <property type="match status" value="1"/>
</dbReference>
<sequence>MLIHKKSKLNRVPVARYKYFFKKVPLQFHNGEKITAFVLLSCLLPTILCWSFIGYLGENCPNARQKMIEDPENRWMIPKCNEDGSYQHLQCFKGDDPDACMCVDRDGSAITLSGYGLNLTTCVCLVAGFKLFIKNHNAEMPKCANGGYFAPLQCSKSTNKCWCVDKYGNVLVPPSAEVRSCDSSLKP</sequence>
<keyword evidence="6" id="KW-0812">Transmembrane</keyword>
<evidence type="ECO:0000256" key="5">
    <source>
        <dbReference type="PROSITE-ProRule" id="PRU00500"/>
    </source>
</evidence>
<evidence type="ECO:0000313" key="8">
    <source>
        <dbReference type="EMBL" id="GIY59902.1"/>
    </source>
</evidence>
<dbReference type="PROSITE" id="PS51162">
    <property type="entry name" value="THYROGLOBULIN_1_2"/>
    <property type="match status" value="2"/>
</dbReference>
<evidence type="ECO:0000313" key="9">
    <source>
        <dbReference type="Proteomes" id="UP001054945"/>
    </source>
</evidence>
<keyword evidence="4 5" id="KW-1015">Disulfide bond</keyword>
<feature type="domain" description="Thyroglobulin type-1" evidence="7">
    <location>
        <begin position="119"/>
        <end position="181"/>
    </location>
</feature>